<evidence type="ECO:0000256" key="2">
    <source>
        <dbReference type="ARBA" id="ARBA00022448"/>
    </source>
</evidence>
<dbReference type="SUPFAM" id="SSF90123">
    <property type="entry name" value="ABC transporter transmembrane region"/>
    <property type="match status" value="1"/>
</dbReference>
<evidence type="ECO:0000256" key="6">
    <source>
        <dbReference type="ARBA" id="ARBA00022840"/>
    </source>
</evidence>
<reference evidence="12 13" key="1">
    <citation type="submission" date="2018-08" db="EMBL/GenBank/DDBJ databases">
        <title>The first complete genome of Treponema rectale (CHPAT), a commensal spirochete of the bovine rectum.</title>
        <authorList>
            <person name="Staton G.J."/>
            <person name="Clegg S.R."/>
            <person name="Carter S.D."/>
            <person name="Radford A.D."/>
            <person name="Darby A."/>
            <person name="Hall N."/>
            <person name="Birtles R.J."/>
            <person name="Evans N.J."/>
        </authorList>
    </citation>
    <scope>NUCLEOTIDE SEQUENCE [LARGE SCALE GENOMIC DNA]</scope>
    <source>
        <strain evidence="12 13">CHPA</strain>
    </source>
</reference>
<sequence>MTFQEVNMIKKVSESYRHHVIAFTLGPALKMIEAVFDLLIPLIMKTIIDMSTFNGISAIDSETNPFILKIASFIRLFGTWIKDNPNLNYAIIGGVIILVMGILGFLTTMITQYVAARTAVLVGSEVRCSLYEKILSFSKKEREKFGNARLLTTLNADSYQVQQGVLIFIRLIVRAPFIILGALVISLVLNWQIGLVFASIIPLILFVIFFIMRKSSKEYLNIQKKLDRISIKTSDTIEGSKVIRAFNRQDYEIHSFEHLTKDYQTNAIKVARLNALINPLTFAIIALATLAVVLFGGLPLLESSQRDVALSSTIITEVAYLAQIFTTLVQLTNVVMVLTKSSVSKSRVDEILSVKPSITSKEGAKKINIPDGKEILRFDHVDLGYEEDGNLALKDISFALNKGQSLGIIGGTGSGKSTLINLIERFLDTTHGTVYYKGEDIKDYPLKDLRDEISLVFQHAVLFKGSILSNMQMANPDASEEEITKALKDAMAYEFVSKYDDYLLYPVEEGGKNFSGGQRQRLTIARALVKNPEIIILDDSTSALDLLTDKKVRENISSHYQGITKIIVSQRVSTISDCDMILVLDGGKLVAKGNHEQLLEHCDVYKETYESQVQKGGN</sequence>
<feature type="transmembrane region" description="Helical" evidence="9">
    <location>
        <begin position="318"/>
        <end position="338"/>
    </location>
</feature>
<dbReference type="SUPFAM" id="SSF52540">
    <property type="entry name" value="P-loop containing nucleoside triphosphate hydrolases"/>
    <property type="match status" value="1"/>
</dbReference>
<evidence type="ECO:0000256" key="1">
    <source>
        <dbReference type="ARBA" id="ARBA00004651"/>
    </source>
</evidence>
<dbReference type="GO" id="GO:0016887">
    <property type="term" value="F:ATP hydrolysis activity"/>
    <property type="evidence" value="ECO:0007669"/>
    <property type="project" value="InterPro"/>
</dbReference>
<dbReference type="InterPro" id="IPR011527">
    <property type="entry name" value="ABC1_TM_dom"/>
</dbReference>
<evidence type="ECO:0000256" key="3">
    <source>
        <dbReference type="ARBA" id="ARBA00022475"/>
    </source>
</evidence>
<evidence type="ECO:0000256" key="4">
    <source>
        <dbReference type="ARBA" id="ARBA00022692"/>
    </source>
</evidence>
<comment type="subcellular location">
    <subcellularLocation>
        <location evidence="1">Cell membrane</location>
        <topology evidence="1">Multi-pass membrane protein</topology>
    </subcellularLocation>
</comment>
<feature type="domain" description="ABC transmembrane type-1" evidence="11">
    <location>
        <begin position="25"/>
        <end position="340"/>
    </location>
</feature>
<dbReference type="Pfam" id="PF00664">
    <property type="entry name" value="ABC_membrane"/>
    <property type="match status" value="1"/>
</dbReference>
<evidence type="ECO:0000259" key="11">
    <source>
        <dbReference type="PROSITE" id="PS50929"/>
    </source>
</evidence>
<evidence type="ECO:0000256" key="8">
    <source>
        <dbReference type="ARBA" id="ARBA00023136"/>
    </source>
</evidence>
<dbReference type="InterPro" id="IPR036640">
    <property type="entry name" value="ABC1_TM_sf"/>
</dbReference>
<name>A0A7M1XI80_9SPIR</name>
<keyword evidence="8 9" id="KW-0472">Membrane</keyword>
<dbReference type="GO" id="GO:0005886">
    <property type="term" value="C:plasma membrane"/>
    <property type="evidence" value="ECO:0007669"/>
    <property type="project" value="UniProtKB-SubCell"/>
</dbReference>
<dbReference type="Proteomes" id="UP000593591">
    <property type="component" value="Chromosome"/>
</dbReference>
<dbReference type="CDD" id="cd18548">
    <property type="entry name" value="ABC_6TM_Tm287_like"/>
    <property type="match status" value="1"/>
</dbReference>
<evidence type="ECO:0000256" key="7">
    <source>
        <dbReference type="ARBA" id="ARBA00022989"/>
    </source>
</evidence>
<dbReference type="SMART" id="SM00382">
    <property type="entry name" value="AAA"/>
    <property type="match status" value="1"/>
</dbReference>
<dbReference type="InterPro" id="IPR027417">
    <property type="entry name" value="P-loop_NTPase"/>
</dbReference>
<dbReference type="InterPro" id="IPR017871">
    <property type="entry name" value="ABC_transporter-like_CS"/>
</dbReference>
<keyword evidence="6 12" id="KW-0067">ATP-binding</keyword>
<dbReference type="PROSITE" id="PS50893">
    <property type="entry name" value="ABC_TRANSPORTER_2"/>
    <property type="match status" value="1"/>
</dbReference>
<evidence type="ECO:0000259" key="10">
    <source>
        <dbReference type="PROSITE" id="PS50893"/>
    </source>
</evidence>
<accession>A0A7M1XI80</accession>
<dbReference type="Gene3D" id="1.20.1560.10">
    <property type="entry name" value="ABC transporter type 1, transmembrane domain"/>
    <property type="match status" value="1"/>
</dbReference>
<organism evidence="12 13">
    <name type="scientific">Treponema rectale</name>
    <dbReference type="NCBI Taxonomy" id="744512"/>
    <lineage>
        <taxon>Bacteria</taxon>
        <taxon>Pseudomonadati</taxon>
        <taxon>Spirochaetota</taxon>
        <taxon>Spirochaetia</taxon>
        <taxon>Spirochaetales</taxon>
        <taxon>Treponemataceae</taxon>
        <taxon>Treponema</taxon>
    </lineage>
</organism>
<feature type="domain" description="ABC transporter" evidence="10">
    <location>
        <begin position="376"/>
        <end position="611"/>
    </location>
</feature>
<dbReference type="GO" id="GO:0140359">
    <property type="term" value="F:ABC-type transporter activity"/>
    <property type="evidence" value="ECO:0007669"/>
    <property type="project" value="InterPro"/>
</dbReference>
<feature type="transmembrane region" description="Helical" evidence="9">
    <location>
        <begin position="191"/>
        <end position="212"/>
    </location>
</feature>
<proteinExistence type="predicted"/>
<dbReference type="KEGG" id="trc:DYE49_00885"/>
<evidence type="ECO:0000256" key="5">
    <source>
        <dbReference type="ARBA" id="ARBA00022741"/>
    </source>
</evidence>
<dbReference type="PROSITE" id="PS00211">
    <property type="entry name" value="ABC_TRANSPORTER_1"/>
    <property type="match status" value="1"/>
</dbReference>
<protein>
    <submittedName>
        <fullName evidence="12">ABC transporter ATP-binding protein</fullName>
    </submittedName>
</protein>
<keyword evidence="2" id="KW-0813">Transport</keyword>
<evidence type="ECO:0000313" key="12">
    <source>
        <dbReference type="EMBL" id="QOS39083.1"/>
    </source>
</evidence>
<feature type="transmembrane region" description="Helical" evidence="9">
    <location>
        <begin position="276"/>
        <end position="298"/>
    </location>
</feature>
<dbReference type="InterPro" id="IPR003593">
    <property type="entry name" value="AAA+_ATPase"/>
</dbReference>
<dbReference type="GO" id="GO:0005524">
    <property type="term" value="F:ATP binding"/>
    <property type="evidence" value="ECO:0007669"/>
    <property type="project" value="UniProtKB-KW"/>
</dbReference>
<gene>
    <name evidence="12" type="ORF">DYE49_00885</name>
</gene>
<evidence type="ECO:0000313" key="13">
    <source>
        <dbReference type="Proteomes" id="UP000593591"/>
    </source>
</evidence>
<keyword evidence="7 9" id="KW-1133">Transmembrane helix</keyword>
<dbReference type="PROSITE" id="PS50929">
    <property type="entry name" value="ABC_TM1F"/>
    <property type="match status" value="1"/>
</dbReference>
<dbReference type="EMBL" id="CP031517">
    <property type="protein sequence ID" value="QOS39083.1"/>
    <property type="molecule type" value="Genomic_DNA"/>
</dbReference>
<feature type="transmembrane region" description="Helical" evidence="9">
    <location>
        <begin position="165"/>
        <end position="185"/>
    </location>
</feature>
<dbReference type="InterPro" id="IPR039421">
    <property type="entry name" value="Type_1_exporter"/>
</dbReference>
<dbReference type="PANTHER" id="PTHR24221:SF276">
    <property type="entry name" value="ABC TRANSPORTER, ATP-BINDING_PERMEASE PROTEIN"/>
    <property type="match status" value="1"/>
</dbReference>
<keyword evidence="3" id="KW-1003">Cell membrane</keyword>
<keyword evidence="5" id="KW-0547">Nucleotide-binding</keyword>
<dbReference type="Pfam" id="PF00005">
    <property type="entry name" value="ABC_tran"/>
    <property type="match status" value="1"/>
</dbReference>
<feature type="transmembrane region" description="Helical" evidence="9">
    <location>
        <begin position="87"/>
        <end position="107"/>
    </location>
</feature>
<keyword evidence="4 9" id="KW-0812">Transmembrane</keyword>
<dbReference type="PANTHER" id="PTHR24221">
    <property type="entry name" value="ATP-BINDING CASSETTE SUB-FAMILY B"/>
    <property type="match status" value="1"/>
</dbReference>
<dbReference type="Gene3D" id="3.40.50.300">
    <property type="entry name" value="P-loop containing nucleotide triphosphate hydrolases"/>
    <property type="match status" value="1"/>
</dbReference>
<dbReference type="InterPro" id="IPR003439">
    <property type="entry name" value="ABC_transporter-like_ATP-bd"/>
</dbReference>
<dbReference type="FunFam" id="3.40.50.300:FF:000221">
    <property type="entry name" value="Multidrug ABC transporter ATP-binding protein"/>
    <property type="match status" value="1"/>
</dbReference>
<evidence type="ECO:0000256" key="9">
    <source>
        <dbReference type="SAM" id="Phobius"/>
    </source>
</evidence>
<dbReference type="AlphaFoldDB" id="A0A7M1XI80"/>
<feature type="transmembrane region" description="Helical" evidence="9">
    <location>
        <begin position="20"/>
        <end position="44"/>
    </location>
</feature>